<keyword evidence="3" id="KW-1185">Reference proteome</keyword>
<organism evidence="2 3">
    <name type="scientific">Datura stramonium</name>
    <name type="common">Jimsonweed</name>
    <name type="synonym">Common thornapple</name>
    <dbReference type="NCBI Taxonomy" id="4076"/>
    <lineage>
        <taxon>Eukaryota</taxon>
        <taxon>Viridiplantae</taxon>
        <taxon>Streptophyta</taxon>
        <taxon>Embryophyta</taxon>
        <taxon>Tracheophyta</taxon>
        <taxon>Spermatophyta</taxon>
        <taxon>Magnoliopsida</taxon>
        <taxon>eudicotyledons</taxon>
        <taxon>Gunneridae</taxon>
        <taxon>Pentapetalae</taxon>
        <taxon>asterids</taxon>
        <taxon>lamiids</taxon>
        <taxon>Solanales</taxon>
        <taxon>Solanaceae</taxon>
        <taxon>Solanoideae</taxon>
        <taxon>Datureae</taxon>
        <taxon>Datura</taxon>
    </lineage>
</organism>
<proteinExistence type="predicted"/>
<name>A0ABS8T4I2_DATST</name>
<dbReference type="EMBL" id="JACEIK010001129">
    <property type="protein sequence ID" value="MCD7466295.1"/>
    <property type="molecule type" value="Genomic_DNA"/>
</dbReference>
<reference evidence="2 3" key="1">
    <citation type="journal article" date="2021" name="BMC Genomics">
        <title>Datura genome reveals duplications of psychoactive alkaloid biosynthetic genes and high mutation rate following tissue culture.</title>
        <authorList>
            <person name="Rajewski A."/>
            <person name="Carter-House D."/>
            <person name="Stajich J."/>
            <person name="Litt A."/>
        </authorList>
    </citation>
    <scope>NUCLEOTIDE SEQUENCE [LARGE SCALE GENOMIC DNA]</scope>
    <source>
        <strain evidence="2">AR-01</strain>
    </source>
</reference>
<gene>
    <name evidence="2" type="ORF">HAX54_002865</name>
</gene>
<protein>
    <submittedName>
        <fullName evidence="2">Uncharacterized protein</fullName>
    </submittedName>
</protein>
<evidence type="ECO:0000313" key="2">
    <source>
        <dbReference type="EMBL" id="MCD7466295.1"/>
    </source>
</evidence>
<accession>A0ABS8T4I2</accession>
<sequence length="179" mass="20657">MEAHYLSFPEKQPITEEANFDVDSFKVNFPNLEMQFLLWDWAPFIETPSPYFLELVRELYASYRARQDLLKHKGKVNNIPYLSSMFVRGKEVYATAATNDQYAWITGIIAEGQPLWAIMKGGIHHQDLKFEARMWLDLTERVFDLAIKRDKDASTFKKTMLNSGPSDSSIPNVSEDSPV</sequence>
<evidence type="ECO:0000313" key="3">
    <source>
        <dbReference type="Proteomes" id="UP000823775"/>
    </source>
</evidence>
<feature type="region of interest" description="Disordered" evidence="1">
    <location>
        <begin position="158"/>
        <end position="179"/>
    </location>
</feature>
<dbReference type="Proteomes" id="UP000823775">
    <property type="component" value="Unassembled WGS sequence"/>
</dbReference>
<comment type="caution">
    <text evidence="2">The sequence shown here is derived from an EMBL/GenBank/DDBJ whole genome shotgun (WGS) entry which is preliminary data.</text>
</comment>
<evidence type="ECO:0000256" key="1">
    <source>
        <dbReference type="SAM" id="MobiDB-lite"/>
    </source>
</evidence>